<reference evidence="1 2" key="1">
    <citation type="journal article" date="2012" name="PLoS Pathog.">
        <title>The genome of the obligate intracellular parasite Trachipleistophora hominis: new insights into microsporidian genome dynamics and reductive evolution.</title>
        <authorList>
            <person name="Heinz E."/>
            <person name="Williams T.A."/>
            <person name="Nakjang S."/>
            <person name="Noel C.J."/>
            <person name="Swan D.C."/>
            <person name="Goldberg A.V."/>
            <person name="Harris S.R."/>
            <person name="Weinmaier T."/>
            <person name="Markert S."/>
            <person name="Becher D."/>
            <person name="Bernhardt J."/>
            <person name="Dagan T."/>
            <person name="Hacker C."/>
            <person name="Lucocq J.M."/>
            <person name="Schweder T."/>
            <person name="Rattei T."/>
            <person name="Hall N."/>
            <person name="Hirt R.P."/>
            <person name="Embley T.M."/>
        </authorList>
    </citation>
    <scope>NUCLEOTIDE SEQUENCE [LARGE SCALE GENOMIC DNA]</scope>
</reference>
<dbReference type="EMBL" id="JH993810">
    <property type="protein sequence ID" value="ELQ76860.1"/>
    <property type="molecule type" value="Genomic_DNA"/>
</dbReference>
<dbReference type="HOGENOM" id="CLU_2160175_0_0_1"/>
<dbReference type="VEuPathDB" id="MicrosporidiaDB:THOM_0147"/>
<dbReference type="InterPro" id="IPR012337">
    <property type="entry name" value="RNaseH-like_sf"/>
</dbReference>
<dbReference type="Proteomes" id="UP000011185">
    <property type="component" value="Unassembled WGS sequence"/>
</dbReference>
<dbReference type="InParanoid" id="L7JZX1"/>
<keyword evidence="2" id="KW-1185">Reference proteome</keyword>
<protein>
    <submittedName>
        <fullName evidence="1">Putative Ribonuclease H-like, LTR Retrotransposon protein</fullName>
    </submittedName>
</protein>
<dbReference type="AlphaFoldDB" id="L7JZX1"/>
<name>L7JZX1_TRAHO</name>
<dbReference type="InterPro" id="IPR036397">
    <property type="entry name" value="RNaseH_sf"/>
</dbReference>
<dbReference type="Gene3D" id="3.30.420.10">
    <property type="entry name" value="Ribonuclease H-like superfamily/Ribonuclease H"/>
    <property type="match status" value="1"/>
</dbReference>
<gene>
    <name evidence="1" type="ORF">THOM_0147</name>
</gene>
<dbReference type="SUPFAM" id="SSF53098">
    <property type="entry name" value="Ribonuclease H-like"/>
    <property type="match status" value="1"/>
</dbReference>
<dbReference type="GO" id="GO:0003676">
    <property type="term" value="F:nucleic acid binding"/>
    <property type="evidence" value="ECO:0007669"/>
    <property type="project" value="InterPro"/>
</dbReference>
<accession>L7JZX1</accession>
<evidence type="ECO:0000313" key="1">
    <source>
        <dbReference type="EMBL" id="ELQ76860.1"/>
    </source>
</evidence>
<evidence type="ECO:0000313" key="2">
    <source>
        <dbReference type="Proteomes" id="UP000011185"/>
    </source>
</evidence>
<sequence length="111" mass="12722">MVIETKKWMTEAGIIHEKTSVESHKSNGHVERVIRTIREAIEKIKVNEIGKAVKKIDDKCNKTYHAGMKCTPEKAWKDITGIAAVEKVRKEDTINSLRRENGKNLLKINRL</sequence>
<proteinExistence type="predicted"/>
<dbReference type="OrthoDB" id="2195487at2759"/>
<organism evidence="1 2">
    <name type="scientific">Trachipleistophora hominis</name>
    <name type="common">Microsporidian parasite</name>
    <dbReference type="NCBI Taxonomy" id="72359"/>
    <lineage>
        <taxon>Eukaryota</taxon>
        <taxon>Fungi</taxon>
        <taxon>Fungi incertae sedis</taxon>
        <taxon>Microsporidia</taxon>
        <taxon>Pleistophoridae</taxon>
        <taxon>Trachipleistophora</taxon>
    </lineage>
</organism>